<sequence length="227" mass="25577">MKISKVTLYAHDLEGLENFYCVKLGFQRLERSSTSLAIKIGESILAFEKALPNEQKQYHFAFNIPSNTFKEAKEWIQLHTPLLTDQGQDEVYFESIDAHSLYFYDPEGNVVELIARHSVNPIVQADQFSAQAILSIGEINITTDDLLYIGQQLLSLGIPIRNNAKLDAASLHFMGESNGAAFILLGPPKRDWYFSAKAAVVSRIKIVVNEELLLLVDESGLFHYQKN</sequence>
<dbReference type="Gene3D" id="3.10.180.10">
    <property type="entry name" value="2,3-Dihydroxybiphenyl 1,2-Dioxygenase, domain 1"/>
    <property type="match status" value="1"/>
</dbReference>
<dbReference type="InterPro" id="IPR029068">
    <property type="entry name" value="Glyas_Bleomycin-R_OHBP_Dase"/>
</dbReference>
<feature type="domain" description="VOC" evidence="1">
    <location>
        <begin position="2"/>
        <end position="116"/>
    </location>
</feature>
<dbReference type="EMBL" id="JAUHTQ010000001">
    <property type="protein sequence ID" value="MDN4491950.1"/>
    <property type="molecule type" value="Genomic_DNA"/>
</dbReference>
<dbReference type="Pfam" id="PF18711">
    <property type="entry name" value="TxDE"/>
    <property type="match status" value="1"/>
</dbReference>
<reference evidence="2" key="1">
    <citation type="submission" date="2023-07" db="EMBL/GenBank/DDBJ databases">
        <title>Ureibacillus sp. isolated from freshwater well.</title>
        <authorList>
            <person name="Kirdat K."/>
            <person name="Bhatt A."/>
            <person name="Teware R."/>
            <person name="Bhavsar Y."/>
            <person name="Yadav A."/>
        </authorList>
    </citation>
    <scope>NUCLEOTIDE SEQUENCE</scope>
    <source>
        <strain evidence="2">BA0131</strain>
    </source>
</reference>
<dbReference type="RefSeq" id="WP_301136066.1">
    <property type="nucleotide sequence ID" value="NZ_JAUHTQ010000001.1"/>
</dbReference>
<protein>
    <recommendedName>
        <fullName evidence="1">VOC domain-containing protein</fullName>
    </recommendedName>
</protein>
<evidence type="ECO:0000313" key="3">
    <source>
        <dbReference type="Proteomes" id="UP001172743"/>
    </source>
</evidence>
<dbReference type="PROSITE" id="PS51819">
    <property type="entry name" value="VOC"/>
    <property type="match status" value="1"/>
</dbReference>
<name>A0ABT8GKL0_9BACL</name>
<organism evidence="2 3">
    <name type="scientific">Ureibacillus aquaedulcis</name>
    <dbReference type="NCBI Taxonomy" id="3058421"/>
    <lineage>
        <taxon>Bacteria</taxon>
        <taxon>Bacillati</taxon>
        <taxon>Bacillota</taxon>
        <taxon>Bacilli</taxon>
        <taxon>Bacillales</taxon>
        <taxon>Caryophanaceae</taxon>
        <taxon>Ureibacillus</taxon>
    </lineage>
</organism>
<dbReference type="InterPro" id="IPR040553">
    <property type="entry name" value="TxDE"/>
</dbReference>
<dbReference type="InterPro" id="IPR037523">
    <property type="entry name" value="VOC_core"/>
</dbReference>
<dbReference type="SUPFAM" id="SSF54593">
    <property type="entry name" value="Glyoxalase/Bleomycin resistance protein/Dihydroxybiphenyl dioxygenase"/>
    <property type="match status" value="1"/>
</dbReference>
<gene>
    <name evidence="2" type="ORF">QYB95_00235</name>
</gene>
<proteinExistence type="predicted"/>
<comment type="caution">
    <text evidence="2">The sequence shown here is derived from an EMBL/GenBank/DDBJ whole genome shotgun (WGS) entry which is preliminary data.</text>
</comment>
<keyword evidence="3" id="KW-1185">Reference proteome</keyword>
<accession>A0ABT8GKL0</accession>
<evidence type="ECO:0000259" key="1">
    <source>
        <dbReference type="PROSITE" id="PS51819"/>
    </source>
</evidence>
<evidence type="ECO:0000313" key="2">
    <source>
        <dbReference type="EMBL" id="MDN4491950.1"/>
    </source>
</evidence>
<dbReference type="Proteomes" id="UP001172743">
    <property type="component" value="Unassembled WGS sequence"/>
</dbReference>